<dbReference type="PANTHER" id="PTHR30627">
    <property type="entry name" value="PEPTIDOGLYCAN D,D-TRANSPEPTIDASE"/>
    <property type="match status" value="1"/>
</dbReference>
<accession>A0A855GII6</accession>
<keyword evidence="6" id="KW-0133">Cell shape</keyword>
<evidence type="ECO:0000259" key="12">
    <source>
        <dbReference type="Pfam" id="PF00905"/>
    </source>
</evidence>
<dbReference type="GO" id="GO:0009252">
    <property type="term" value="P:peptidoglycan biosynthetic process"/>
    <property type="evidence" value="ECO:0007669"/>
    <property type="project" value="UniProtKB-KW"/>
</dbReference>
<dbReference type="Proteomes" id="UP000233482">
    <property type="component" value="Unassembled WGS sequence"/>
</dbReference>
<dbReference type="EMBL" id="PIXC01000002">
    <property type="protein sequence ID" value="PKE27211.1"/>
    <property type="molecule type" value="Genomic_DNA"/>
</dbReference>
<reference evidence="14 15" key="1">
    <citation type="submission" date="2017-12" db="EMBL/GenBank/DDBJ databases">
        <title>Genomics of Macrococcus caseolyticus.</title>
        <authorList>
            <person name="MacFadyen A.C."/>
            <person name="Paterson G.K."/>
        </authorList>
    </citation>
    <scope>NUCLEOTIDE SEQUENCE [LARGE SCALE GENOMIC DNA]</scope>
    <source>
        <strain evidence="14 15">5788_EF188</strain>
    </source>
</reference>
<dbReference type="Pfam" id="PF03717">
    <property type="entry name" value="PBP_dimer"/>
    <property type="match status" value="1"/>
</dbReference>
<comment type="similarity">
    <text evidence="3">Belongs to the transpeptidase family.</text>
</comment>
<dbReference type="PANTHER" id="PTHR30627:SF2">
    <property type="entry name" value="PEPTIDOGLYCAN D,D-TRANSPEPTIDASE MRDA"/>
    <property type="match status" value="1"/>
</dbReference>
<evidence type="ECO:0000256" key="6">
    <source>
        <dbReference type="ARBA" id="ARBA00022960"/>
    </source>
</evidence>
<evidence type="ECO:0000313" key="15">
    <source>
        <dbReference type="Proteomes" id="UP000233482"/>
    </source>
</evidence>
<dbReference type="GO" id="GO:0005886">
    <property type="term" value="C:plasma membrane"/>
    <property type="evidence" value="ECO:0007669"/>
    <property type="project" value="UniProtKB-SubCell"/>
</dbReference>
<dbReference type="GO" id="GO:0008360">
    <property type="term" value="P:regulation of cell shape"/>
    <property type="evidence" value="ECO:0007669"/>
    <property type="project" value="UniProtKB-KW"/>
</dbReference>
<comment type="caution">
    <text evidence="14">The sequence shown here is derived from an EMBL/GenBank/DDBJ whole genome shotgun (WGS) entry which is preliminary data.</text>
</comment>
<evidence type="ECO:0000256" key="3">
    <source>
        <dbReference type="ARBA" id="ARBA00007171"/>
    </source>
</evidence>
<dbReference type="AlphaFoldDB" id="A0A855GII6"/>
<evidence type="ECO:0000256" key="1">
    <source>
        <dbReference type="ARBA" id="ARBA00004167"/>
    </source>
</evidence>
<dbReference type="GO" id="GO:0071972">
    <property type="term" value="F:peptidoglycan L,D-transpeptidase activity"/>
    <property type="evidence" value="ECO:0007669"/>
    <property type="project" value="TreeGrafter"/>
</dbReference>
<keyword evidence="10" id="KW-0961">Cell wall biogenesis/degradation</keyword>
<evidence type="ECO:0000256" key="7">
    <source>
        <dbReference type="ARBA" id="ARBA00022984"/>
    </source>
</evidence>
<dbReference type="InterPro" id="IPR012338">
    <property type="entry name" value="Beta-lactam/transpept-like"/>
</dbReference>
<evidence type="ECO:0000256" key="11">
    <source>
        <dbReference type="SAM" id="Phobius"/>
    </source>
</evidence>
<evidence type="ECO:0000256" key="10">
    <source>
        <dbReference type="ARBA" id="ARBA00023316"/>
    </source>
</evidence>
<dbReference type="RefSeq" id="WP_101041679.1">
    <property type="nucleotide sequence ID" value="NZ_CP073801.1"/>
</dbReference>
<evidence type="ECO:0000256" key="5">
    <source>
        <dbReference type="ARBA" id="ARBA00022692"/>
    </source>
</evidence>
<dbReference type="Gene3D" id="1.10.10.1230">
    <property type="entry name" value="Penicillin-binding protein, N-terminal non-catalytic domain, head sub-domain"/>
    <property type="match status" value="1"/>
</dbReference>
<evidence type="ECO:0000256" key="8">
    <source>
        <dbReference type="ARBA" id="ARBA00022989"/>
    </source>
</evidence>
<dbReference type="Gene3D" id="3.40.710.10">
    <property type="entry name" value="DD-peptidase/beta-lactamase superfamily"/>
    <property type="match status" value="1"/>
</dbReference>
<keyword evidence="5 11" id="KW-0812">Transmembrane</keyword>
<dbReference type="GO" id="GO:0071555">
    <property type="term" value="P:cell wall organization"/>
    <property type="evidence" value="ECO:0007669"/>
    <property type="project" value="UniProtKB-KW"/>
</dbReference>
<dbReference type="Gene3D" id="3.90.1310.10">
    <property type="entry name" value="Penicillin-binding protein 2a (Domain 2)"/>
    <property type="match status" value="1"/>
</dbReference>
<dbReference type="SUPFAM" id="SSF56519">
    <property type="entry name" value="Penicillin binding protein dimerisation domain"/>
    <property type="match status" value="1"/>
</dbReference>
<dbReference type="InterPro" id="IPR036138">
    <property type="entry name" value="PBP_dimer_sf"/>
</dbReference>
<proteinExistence type="inferred from homology"/>
<protein>
    <submittedName>
        <fullName evidence="14">Penicillin-binding protein</fullName>
    </submittedName>
</protein>
<evidence type="ECO:0000256" key="2">
    <source>
        <dbReference type="ARBA" id="ARBA00004236"/>
    </source>
</evidence>
<dbReference type="Pfam" id="PF00905">
    <property type="entry name" value="Transpeptidase"/>
    <property type="match status" value="1"/>
</dbReference>
<dbReference type="InterPro" id="IPR050515">
    <property type="entry name" value="Beta-lactam/transpept"/>
</dbReference>
<keyword evidence="8 11" id="KW-1133">Transmembrane helix</keyword>
<keyword evidence="7" id="KW-0573">Peptidoglycan synthesis</keyword>
<evidence type="ECO:0000313" key="14">
    <source>
        <dbReference type="EMBL" id="PKE27211.1"/>
    </source>
</evidence>
<gene>
    <name evidence="14" type="ORF">CW686_01220</name>
</gene>
<feature type="domain" description="Penicillin-binding protein transpeptidase" evidence="12">
    <location>
        <begin position="335"/>
        <end position="640"/>
    </location>
</feature>
<feature type="transmembrane region" description="Helical" evidence="11">
    <location>
        <begin position="6"/>
        <end position="26"/>
    </location>
</feature>
<keyword evidence="9 11" id="KW-0472">Membrane</keyword>
<feature type="domain" description="Penicillin-binding protein dimerisation" evidence="13">
    <location>
        <begin position="50"/>
        <end position="288"/>
    </location>
</feature>
<evidence type="ECO:0000256" key="4">
    <source>
        <dbReference type="ARBA" id="ARBA00022475"/>
    </source>
</evidence>
<evidence type="ECO:0000256" key="9">
    <source>
        <dbReference type="ARBA" id="ARBA00023136"/>
    </source>
</evidence>
<dbReference type="GO" id="GO:0008658">
    <property type="term" value="F:penicillin binding"/>
    <property type="evidence" value="ECO:0007669"/>
    <property type="project" value="InterPro"/>
</dbReference>
<name>A0A855GII6_9STAP</name>
<dbReference type="InterPro" id="IPR001460">
    <property type="entry name" value="PCN-bd_Tpept"/>
</dbReference>
<sequence>MTNRRIGVIFMAIVSLLIILVLRLGYLQIVKGEAYRQAVDNNENIEVNESVPRGRIYDRNGKLLVDNTSKKSITYTRDRMTTSKEILIIAKKLQKIIDMPTDALTQRDKQDFYILTHKEAVDQLMKKENTLLKNGEITEEAYNTALYNKLTAQQINKLSKKELQVAAIYREMSSGSQLSPQIIKNEDVTEKEYALVSQNLGELPGVNTSMDWDRKYLYGDTLRTMFGRVSSKEEGLPKELTDYYLAKGYSRNDRVGQSYLEYQYENVLRGKKKKMRYITNKSGKIIDSEVLSEGSRGDDLILSIDIGLQLKVEKLVDNNIRKLRSMGARDMDKVLVVVQDPHNGDILALAGRQIDKSGKITDYHYGTFTSQYAVGSSVKGATLLTGYSNGAISVGETMIDQPLVFKGGIQKRSYFNQSGSLAINDKQALMHSSNVYMFKTALKLAGLDYSSGMSLPDDITEAGQKLRKGMNQFGLGVKTGIDLPNEVTGQTGILKNNPGNFLDLAIGQYDTYTPLQLSQYVSTIANDGYRIQPHIVKEIRGASKTGKIGPIKSHFNGKVLNKINNTDKEIEQVKSGFEMVFNQAEGTGYASFSNTAVKAAGKTGTAEVTQDGEARVNSTYIGYAPVKKPEMSFSIIYTNQPVPPPWLPGGDLGKEIINEYFKDKEAADK</sequence>
<dbReference type="SUPFAM" id="SSF56601">
    <property type="entry name" value="beta-lactamase/transpeptidase-like"/>
    <property type="match status" value="1"/>
</dbReference>
<dbReference type="InterPro" id="IPR005311">
    <property type="entry name" value="PBP_dimer"/>
</dbReference>
<keyword evidence="4" id="KW-1003">Cell membrane</keyword>
<comment type="subcellular location">
    <subcellularLocation>
        <location evidence="2">Cell membrane</location>
    </subcellularLocation>
    <subcellularLocation>
        <location evidence="1">Membrane</location>
        <topology evidence="1">Single-pass membrane protein</topology>
    </subcellularLocation>
</comment>
<organism evidence="14 15">
    <name type="scientific">Macrococcoides caseolyticum</name>
    <dbReference type="NCBI Taxonomy" id="69966"/>
    <lineage>
        <taxon>Bacteria</taxon>
        <taxon>Bacillati</taxon>
        <taxon>Bacillota</taxon>
        <taxon>Bacilli</taxon>
        <taxon>Bacillales</taxon>
        <taxon>Staphylococcaceae</taxon>
        <taxon>Macrococcoides</taxon>
    </lineage>
</organism>
<evidence type="ECO:0000259" key="13">
    <source>
        <dbReference type="Pfam" id="PF03717"/>
    </source>
</evidence>